<accession>A0A1H3EHE7</accession>
<dbReference type="Pfam" id="PF13740">
    <property type="entry name" value="ACT_6"/>
    <property type="match status" value="1"/>
</dbReference>
<dbReference type="PROSITE" id="PS51671">
    <property type="entry name" value="ACT"/>
    <property type="match status" value="1"/>
</dbReference>
<sequence>MRAVLTVIGNDRTGIIYNVSKILAENNANIEDISQTIMQGIFTMIMLVDVSNITCDFAQLKEDMDALSKTIGMSIRIQHEDIFNAMHSI</sequence>
<dbReference type="PANTHER" id="PTHR34875:SF6">
    <property type="entry name" value="UPF0237 PROTEIN MJ1558"/>
    <property type="match status" value="1"/>
</dbReference>
<dbReference type="FunFam" id="3.30.70.260:FF:000032">
    <property type="entry name" value="UPF0237 protein SP_0238"/>
    <property type="match status" value="1"/>
</dbReference>
<dbReference type="InterPro" id="IPR045865">
    <property type="entry name" value="ACT-like_dom_sf"/>
</dbReference>
<dbReference type="Proteomes" id="UP000199652">
    <property type="component" value="Unassembled WGS sequence"/>
</dbReference>
<evidence type="ECO:0000313" key="4">
    <source>
        <dbReference type="Proteomes" id="UP000199652"/>
    </source>
</evidence>
<evidence type="ECO:0000259" key="2">
    <source>
        <dbReference type="PROSITE" id="PS51671"/>
    </source>
</evidence>
<feature type="domain" description="ACT" evidence="2">
    <location>
        <begin position="4"/>
        <end position="84"/>
    </location>
</feature>
<dbReference type="InterPro" id="IPR002912">
    <property type="entry name" value="ACT_dom"/>
</dbReference>
<dbReference type="PANTHER" id="PTHR34875">
    <property type="entry name" value="UPF0237 PROTEIN MJ1558"/>
    <property type="match status" value="1"/>
</dbReference>
<gene>
    <name evidence="3" type="ORF">SAMN04488579_10739</name>
</gene>
<dbReference type="HAMAP" id="MF_01054">
    <property type="entry name" value="UPF0237"/>
    <property type="match status" value="1"/>
</dbReference>
<evidence type="ECO:0000313" key="3">
    <source>
        <dbReference type="EMBL" id="SDX77354.1"/>
    </source>
</evidence>
<dbReference type="CDD" id="cd04872">
    <property type="entry name" value="ACT_1ZPV"/>
    <property type="match status" value="1"/>
</dbReference>
<name>A0A1H3EHE7_EUBBA</name>
<dbReference type="NCBIfam" id="NF001220">
    <property type="entry name" value="PRK00194.1"/>
    <property type="match status" value="1"/>
</dbReference>
<dbReference type="OrthoDB" id="9803078at2"/>
<dbReference type="InterPro" id="IPR050990">
    <property type="entry name" value="UPF0237/GcvR_regulator"/>
</dbReference>
<protein>
    <recommendedName>
        <fullName evidence="1">UPF0237 protein SAMN04488579_10739</fullName>
    </recommendedName>
</protein>
<keyword evidence="4" id="KW-1185">Reference proteome</keyword>
<evidence type="ECO:0000256" key="1">
    <source>
        <dbReference type="HAMAP-Rule" id="MF_01054"/>
    </source>
</evidence>
<reference evidence="4" key="1">
    <citation type="submission" date="2016-10" db="EMBL/GenBank/DDBJ databases">
        <authorList>
            <person name="Varghese N."/>
            <person name="Submissions S."/>
        </authorList>
    </citation>
    <scope>NUCLEOTIDE SEQUENCE [LARGE SCALE GENOMIC DNA]</scope>
    <source>
        <strain evidence="4">VPI 5359</strain>
    </source>
</reference>
<dbReference type="Gene3D" id="3.30.70.260">
    <property type="match status" value="1"/>
</dbReference>
<proteinExistence type="inferred from homology"/>
<dbReference type="RefSeq" id="WP_090244381.1">
    <property type="nucleotide sequence ID" value="NZ_FNOU01000007.1"/>
</dbReference>
<dbReference type="SUPFAM" id="SSF55021">
    <property type="entry name" value="ACT-like"/>
    <property type="match status" value="1"/>
</dbReference>
<comment type="similarity">
    <text evidence="1">Belongs to the UPF0237 family.</text>
</comment>
<dbReference type="InterPro" id="IPR022986">
    <property type="entry name" value="UPF0237_ACT"/>
</dbReference>
<dbReference type="STRING" id="1528.SAMN04488579_10739"/>
<dbReference type="AlphaFoldDB" id="A0A1H3EHE7"/>
<organism evidence="3 4">
    <name type="scientific">Eubacterium barkeri</name>
    <name type="common">Clostridium barkeri</name>
    <dbReference type="NCBI Taxonomy" id="1528"/>
    <lineage>
        <taxon>Bacteria</taxon>
        <taxon>Bacillati</taxon>
        <taxon>Bacillota</taxon>
        <taxon>Clostridia</taxon>
        <taxon>Eubacteriales</taxon>
        <taxon>Eubacteriaceae</taxon>
        <taxon>Eubacterium</taxon>
    </lineage>
</organism>
<dbReference type="EMBL" id="FNOU01000007">
    <property type="protein sequence ID" value="SDX77354.1"/>
    <property type="molecule type" value="Genomic_DNA"/>
</dbReference>